<sequence>MQAVWVGCGIGSVNLVEKGSALEPILDWLLHSRNNKHGPWSLGPP</sequence>
<proteinExistence type="predicted"/>
<dbReference type="STRING" id="1121390.SAMN02746041_01267"/>
<keyword evidence="2" id="KW-1185">Reference proteome</keyword>
<evidence type="ECO:0000313" key="2">
    <source>
        <dbReference type="Proteomes" id="UP000192783"/>
    </source>
</evidence>
<dbReference type="Proteomes" id="UP000192783">
    <property type="component" value="Unassembled WGS sequence"/>
</dbReference>
<protein>
    <submittedName>
        <fullName evidence="1">Uncharacterized protein</fullName>
    </submittedName>
</protein>
<evidence type="ECO:0000313" key="1">
    <source>
        <dbReference type="EMBL" id="SMC21716.1"/>
    </source>
</evidence>
<accession>A0A1W1XCR5</accession>
<organism evidence="1 2">
    <name type="scientific">Desulfacinum hydrothermale DSM 13146</name>
    <dbReference type="NCBI Taxonomy" id="1121390"/>
    <lineage>
        <taxon>Bacteria</taxon>
        <taxon>Pseudomonadati</taxon>
        <taxon>Thermodesulfobacteriota</taxon>
        <taxon>Syntrophobacteria</taxon>
        <taxon>Syntrophobacterales</taxon>
        <taxon>Syntrophobacteraceae</taxon>
        <taxon>Desulfacinum</taxon>
    </lineage>
</organism>
<gene>
    <name evidence="1" type="ORF">SAMN02746041_01267</name>
</gene>
<name>A0A1W1XCR5_9BACT</name>
<dbReference type="AlphaFoldDB" id="A0A1W1XCR5"/>
<reference evidence="1 2" key="1">
    <citation type="submission" date="2017-04" db="EMBL/GenBank/DDBJ databases">
        <authorList>
            <person name="Afonso C.L."/>
            <person name="Miller P.J."/>
            <person name="Scott M.A."/>
            <person name="Spackman E."/>
            <person name="Goraichik I."/>
            <person name="Dimitrov K.M."/>
            <person name="Suarez D.L."/>
            <person name="Swayne D.E."/>
        </authorList>
    </citation>
    <scope>NUCLEOTIDE SEQUENCE [LARGE SCALE GENOMIC DNA]</scope>
    <source>
        <strain evidence="1 2">DSM 13146</strain>
    </source>
</reference>
<dbReference type="EMBL" id="FWXF01000005">
    <property type="protein sequence ID" value="SMC21716.1"/>
    <property type="molecule type" value="Genomic_DNA"/>
</dbReference>